<evidence type="ECO:0000256" key="1">
    <source>
        <dbReference type="SAM" id="SignalP"/>
    </source>
</evidence>
<comment type="caution">
    <text evidence="2">The sequence shown here is derived from an EMBL/GenBank/DDBJ whole genome shotgun (WGS) entry which is preliminary data.</text>
</comment>
<proteinExistence type="predicted"/>
<reference evidence="2 3" key="1">
    <citation type="journal article" date="2018" name="Appl. Microbiol. Biotechnol.">
        <title>Co-cultivation of the strictly anaerobic methanogen Methanosarcina barkeri with aerobic methanotrophs in an oxygen-limited membrane bioreactor.</title>
        <authorList>
            <person name="In 't Zandt M.H."/>
            <person name="van den Bosch T.J.M."/>
            <person name="Rijkers R."/>
            <person name="van Kessel M.A.H.J."/>
            <person name="Jetten M.S.M."/>
            <person name="Welte C.U."/>
        </authorList>
    </citation>
    <scope>NUCLEOTIDE SEQUENCE [LARGE SCALE GENOMIC DNA]</scope>
    <source>
        <strain evidence="2 3">DSM 17706</strain>
    </source>
</reference>
<organism evidence="2 3">
    <name type="scientific">Methylosinus sporium</name>
    <dbReference type="NCBI Taxonomy" id="428"/>
    <lineage>
        <taxon>Bacteria</taxon>
        <taxon>Pseudomonadati</taxon>
        <taxon>Pseudomonadota</taxon>
        <taxon>Alphaproteobacteria</taxon>
        <taxon>Hyphomicrobiales</taxon>
        <taxon>Methylocystaceae</taxon>
        <taxon>Methylosinus</taxon>
    </lineage>
</organism>
<evidence type="ECO:0000313" key="3">
    <source>
        <dbReference type="Proteomes" id="UP000245137"/>
    </source>
</evidence>
<dbReference type="Pfam" id="PF06347">
    <property type="entry name" value="SH3_4"/>
    <property type="match status" value="1"/>
</dbReference>
<feature type="chain" id="PRO_5015706946" description="SH3 domain-containing protein" evidence="1">
    <location>
        <begin position="23"/>
        <end position="156"/>
    </location>
</feature>
<sequence length="156" mass="16831">MPPLAIFPFCAFALILAAQAQAKPAKVAEIVNLRSGPGLDFAPLLAIPADAVVDVAHCRSAWCRVTYAGSGGYVAQPALAAVPARPVETPILPPLGANVWRRDIPPLYDPYVSAGPWYTGPWAYEGAAAVQWRYGFPGGYVPWHRNATWRPGFGWF</sequence>
<keyword evidence="1" id="KW-0732">Signal</keyword>
<feature type="signal peptide" evidence="1">
    <location>
        <begin position="1"/>
        <end position="22"/>
    </location>
</feature>
<dbReference type="Gene3D" id="2.30.30.40">
    <property type="entry name" value="SH3 Domains"/>
    <property type="match status" value="1"/>
</dbReference>
<dbReference type="RefSeq" id="WP_108916072.1">
    <property type="nucleotide sequence ID" value="NZ_BGJY01000002.1"/>
</dbReference>
<dbReference type="EMBL" id="PUIV01000004">
    <property type="protein sequence ID" value="PWB95048.1"/>
    <property type="molecule type" value="Genomic_DNA"/>
</dbReference>
<evidence type="ECO:0008006" key="4">
    <source>
        <dbReference type="Google" id="ProtNLM"/>
    </source>
</evidence>
<gene>
    <name evidence="2" type="ORF">C5689_04475</name>
</gene>
<name>A0A2U1STV4_METSR</name>
<dbReference type="Proteomes" id="UP000245137">
    <property type="component" value="Unassembled WGS sequence"/>
</dbReference>
<evidence type="ECO:0000313" key="2">
    <source>
        <dbReference type="EMBL" id="PWB95048.1"/>
    </source>
</evidence>
<keyword evidence="3" id="KW-1185">Reference proteome</keyword>
<dbReference type="AlphaFoldDB" id="A0A2U1STV4"/>
<protein>
    <recommendedName>
        <fullName evidence="4">SH3 domain-containing protein</fullName>
    </recommendedName>
</protein>
<dbReference type="InterPro" id="IPR010466">
    <property type="entry name" value="DUF1058"/>
</dbReference>
<dbReference type="OrthoDB" id="8451772at2"/>
<accession>A0A2U1STV4</accession>